<dbReference type="Pfam" id="PF07690">
    <property type="entry name" value="MFS_1"/>
    <property type="match status" value="1"/>
</dbReference>
<evidence type="ECO:0000313" key="7">
    <source>
        <dbReference type="EMBL" id="RAR86420.1"/>
    </source>
</evidence>
<protein>
    <submittedName>
        <fullName evidence="7">MFS transporter</fullName>
    </submittedName>
</protein>
<feature type="transmembrane region" description="Helical" evidence="6">
    <location>
        <begin position="76"/>
        <end position="95"/>
    </location>
</feature>
<gene>
    <name evidence="7" type="ORF">AX018_10016</name>
</gene>
<evidence type="ECO:0000256" key="6">
    <source>
        <dbReference type="SAM" id="Phobius"/>
    </source>
</evidence>
<comment type="subcellular location">
    <subcellularLocation>
        <location evidence="1">Cell membrane</location>
        <topology evidence="1">Multi-pass membrane protein</topology>
    </subcellularLocation>
</comment>
<proteinExistence type="predicted"/>
<dbReference type="SUPFAM" id="SSF103473">
    <property type="entry name" value="MFS general substrate transporter"/>
    <property type="match status" value="1"/>
</dbReference>
<keyword evidence="3 6" id="KW-0812">Transmembrane</keyword>
<name>A0A328ZJT7_9BURK</name>
<feature type="transmembrane region" description="Helical" evidence="6">
    <location>
        <begin position="12"/>
        <end position="37"/>
    </location>
</feature>
<dbReference type="OrthoDB" id="9034264at2"/>
<dbReference type="EMBL" id="QLTA01000001">
    <property type="protein sequence ID" value="RAR86420.1"/>
    <property type="molecule type" value="Genomic_DNA"/>
</dbReference>
<evidence type="ECO:0000256" key="4">
    <source>
        <dbReference type="ARBA" id="ARBA00022989"/>
    </source>
</evidence>
<feature type="transmembrane region" description="Helical" evidence="6">
    <location>
        <begin position="291"/>
        <end position="308"/>
    </location>
</feature>
<dbReference type="AlphaFoldDB" id="A0A328ZJT7"/>
<evidence type="ECO:0000313" key="8">
    <source>
        <dbReference type="Proteomes" id="UP000248856"/>
    </source>
</evidence>
<feature type="transmembrane region" description="Helical" evidence="6">
    <location>
        <begin position="343"/>
        <end position="362"/>
    </location>
</feature>
<keyword evidence="5 6" id="KW-0472">Membrane</keyword>
<evidence type="ECO:0000256" key="1">
    <source>
        <dbReference type="ARBA" id="ARBA00004651"/>
    </source>
</evidence>
<organism evidence="7 8">
    <name type="scientific">Paracidovorax anthurii</name>
    <dbReference type="NCBI Taxonomy" id="78229"/>
    <lineage>
        <taxon>Bacteria</taxon>
        <taxon>Pseudomonadati</taxon>
        <taxon>Pseudomonadota</taxon>
        <taxon>Betaproteobacteria</taxon>
        <taxon>Burkholderiales</taxon>
        <taxon>Comamonadaceae</taxon>
        <taxon>Paracidovorax</taxon>
    </lineage>
</organism>
<accession>A0A328ZJT7</accession>
<dbReference type="PANTHER" id="PTHR23513">
    <property type="entry name" value="INTEGRAL MEMBRANE EFFLUX PROTEIN-RELATED"/>
    <property type="match status" value="1"/>
</dbReference>
<dbReference type="GO" id="GO:0005886">
    <property type="term" value="C:plasma membrane"/>
    <property type="evidence" value="ECO:0007669"/>
    <property type="project" value="UniProtKB-SubCell"/>
</dbReference>
<dbReference type="Proteomes" id="UP000248856">
    <property type="component" value="Unassembled WGS sequence"/>
</dbReference>
<feature type="transmembrane region" description="Helical" evidence="6">
    <location>
        <begin position="314"/>
        <end position="331"/>
    </location>
</feature>
<evidence type="ECO:0000256" key="2">
    <source>
        <dbReference type="ARBA" id="ARBA00022475"/>
    </source>
</evidence>
<dbReference type="PANTHER" id="PTHR23513:SF6">
    <property type="entry name" value="MAJOR FACILITATOR SUPERFAMILY ASSOCIATED DOMAIN-CONTAINING PROTEIN"/>
    <property type="match status" value="1"/>
</dbReference>
<feature type="transmembrane region" description="Helical" evidence="6">
    <location>
        <begin position="101"/>
        <end position="123"/>
    </location>
</feature>
<reference evidence="7 8" key="1">
    <citation type="submission" date="2018-06" db="EMBL/GenBank/DDBJ databases">
        <title>Genomic Encyclopedia of Archaeal and Bacterial Type Strains, Phase II (KMG-II): from individual species to whole genera.</title>
        <authorList>
            <person name="Goeker M."/>
        </authorList>
    </citation>
    <scope>NUCLEOTIDE SEQUENCE [LARGE SCALE GENOMIC DNA]</scope>
    <source>
        <strain evidence="7 8">CFPB 3232</strain>
    </source>
</reference>
<feature type="transmembrane region" description="Helical" evidence="6">
    <location>
        <begin position="368"/>
        <end position="389"/>
    </location>
</feature>
<evidence type="ECO:0000256" key="3">
    <source>
        <dbReference type="ARBA" id="ARBA00022692"/>
    </source>
</evidence>
<dbReference type="InterPro" id="IPR011701">
    <property type="entry name" value="MFS"/>
</dbReference>
<feature type="transmembrane region" description="Helical" evidence="6">
    <location>
        <begin position="220"/>
        <end position="238"/>
    </location>
</feature>
<dbReference type="InterPro" id="IPR036259">
    <property type="entry name" value="MFS_trans_sf"/>
</dbReference>
<comment type="caution">
    <text evidence="7">The sequence shown here is derived from an EMBL/GenBank/DDBJ whole genome shotgun (WGS) entry which is preliminary data.</text>
</comment>
<sequence>MNPSIDPRRLSAVLWTVNLSSIAASVFSYVYLSYFVYQRTGNVLLSEWVLLAPMVVPVLLCLLISRIANAGSPRKVLLLCNVLCAACALLCFGLLDRHIWLALVAALVIGFLDALQRVARTVAIKRYFSTADVKYAVPITLTAQFIAGGVAGIALAFYRSEITPQVANAMVCAGFLLAVVAARLLPAEQAAPVDASATAAARLRNPLVQLRRLLAADANLRRHFFAFLIFVSIFQGFFNVSRVTLPSHVLRLDQSWVGYLQMISAGSALLGALLFVWLVKQKIILGRPARVMLSGIALLAMGGATMVGQPVASYFLYFVFMFVWEVLFFKYQSDLVEVTPSDQMALVATFQYAGVYLGMLVTGTLGGILTSHIGLPACALIFALVYLVLMPLNALHGRQAGGQTASAPTNV</sequence>
<keyword evidence="4 6" id="KW-1133">Transmembrane helix</keyword>
<feature type="transmembrane region" description="Helical" evidence="6">
    <location>
        <begin position="258"/>
        <end position="279"/>
    </location>
</feature>
<feature type="transmembrane region" description="Helical" evidence="6">
    <location>
        <begin position="165"/>
        <end position="185"/>
    </location>
</feature>
<feature type="transmembrane region" description="Helical" evidence="6">
    <location>
        <begin position="43"/>
        <end position="64"/>
    </location>
</feature>
<dbReference type="GO" id="GO:0022857">
    <property type="term" value="F:transmembrane transporter activity"/>
    <property type="evidence" value="ECO:0007669"/>
    <property type="project" value="InterPro"/>
</dbReference>
<keyword evidence="8" id="KW-1185">Reference proteome</keyword>
<evidence type="ECO:0000256" key="5">
    <source>
        <dbReference type="ARBA" id="ARBA00023136"/>
    </source>
</evidence>
<feature type="transmembrane region" description="Helical" evidence="6">
    <location>
        <begin position="135"/>
        <end position="159"/>
    </location>
</feature>
<dbReference type="Gene3D" id="1.20.1250.20">
    <property type="entry name" value="MFS general substrate transporter like domains"/>
    <property type="match status" value="1"/>
</dbReference>
<dbReference type="RefSeq" id="WP_111875211.1">
    <property type="nucleotide sequence ID" value="NZ_CBCSGC010000114.1"/>
</dbReference>
<keyword evidence="2" id="KW-1003">Cell membrane</keyword>